<accession>A0ACC1TXU9</accession>
<keyword evidence="2" id="KW-1185">Reference proteome</keyword>
<dbReference type="EMBL" id="MU795156">
    <property type="protein sequence ID" value="KAJ3809473.1"/>
    <property type="molecule type" value="Genomic_DNA"/>
</dbReference>
<dbReference type="Proteomes" id="UP001163835">
    <property type="component" value="Unassembled WGS sequence"/>
</dbReference>
<evidence type="ECO:0000313" key="1">
    <source>
        <dbReference type="EMBL" id="KAJ3809473.1"/>
    </source>
</evidence>
<evidence type="ECO:0000313" key="2">
    <source>
        <dbReference type="Proteomes" id="UP001163835"/>
    </source>
</evidence>
<name>A0ACC1TXU9_9AGAR</name>
<gene>
    <name evidence="1" type="ORF">F5876DRAFT_77734</name>
</gene>
<reference evidence="1" key="1">
    <citation type="submission" date="2022-09" db="EMBL/GenBank/DDBJ databases">
        <title>A Global Phylogenomic Analysis of the Shiitake Genus Lentinula.</title>
        <authorList>
            <consortium name="DOE Joint Genome Institute"/>
            <person name="Sierra-Patev S."/>
            <person name="Min B."/>
            <person name="Naranjo-Ortiz M."/>
            <person name="Looney B."/>
            <person name="Konkel Z."/>
            <person name="Slot J.C."/>
            <person name="Sakamoto Y."/>
            <person name="Steenwyk J.L."/>
            <person name="Rokas A."/>
            <person name="Carro J."/>
            <person name="Camarero S."/>
            <person name="Ferreira P."/>
            <person name="Molpeceres G."/>
            <person name="Ruiz-Duenas F.J."/>
            <person name="Serrano A."/>
            <person name="Henrissat B."/>
            <person name="Drula E."/>
            <person name="Hughes K.W."/>
            <person name="Mata J.L."/>
            <person name="Ishikawa N.K."/>
            <person name="Vargas-Isla R."/>
            <person name="Ushijima S."/>
            <person name="Smith C.A."/>
            <person name="Ahrendt S."/>
            <person name="Andreopoulos W."/>
            <person name="He G."/>
            <person name="Labutti K."/>
            <person name="Lipzen A."/>
            <person name="Ng V."/>
            <person name="Riley R."/>
            <person name="Sandor L."/>
            <person name="Barry K."/>
            <person name="Martinez A.T."/>
            <person name="Xiao Y."/>
            <person name="Gibbons J.G."/>
            <person name="Terashima K."/>
            <person name="Grigoriev I.V."/>
            <person name="Hibbett D.S."/>
        </authorList>
    </citation>
    <scope>NUCLEOTIDE SEQUENCE</scope>
    <source>
        <strain evidence="1">TMI1499</strain>
    </source>
</reference>
<organism evidence="1 2">
    <name type="scientific">Lentinula aff. lateritia</name>
    <dbReference type="NCBI Taxonomy" id="2804960"/>
    <lineage>
        <taxon>Eukaryota</taxon>
        <taxon>Fungi</taxon>
        <taxon>Dikarya</taxon>
        <taxon>Basidiomycota</taxon>
        <taxon>Agaricomycotina</taxon>
        <taxon>Agaricomycetes</taxon>
        <taxon>Agaricomycetidae</taxon>
        <taxon>Agaricales</taxon>
        <taxon>Marasmiineae</taxon>
        <taxon>Omphalotaceae</taxon>
        <taxon>Lentinula</taxon>
    </lineage>
</organism>
<comment type="caution">
    <text evidence="1">The sequence shown here is derived from an EMBL/GenBank/DDBJ whole genome shotgun (WGS) entry which is preliminary data.</text>
</comment>
<sequence length="428" mass="48982">MCRWIVYIGEQGLMPEDLLIKPEHSIVKQVHERFLPGLCYGLEDDDKEELETEATWVKFHGFGVGWYTDTFKEFLPDPTTVTGMWPAHFRTIAPIYTDLAFEQLCAHTASKCILAHMRNASFPPSVEVNNHPFIFGKYKFMHNGKVADFPLFRSDVISRISELKMLVQTLVLPSSVPNSNYVFNIRGNTDTEHLATLYFAHLDLVKAGIWFQRRQFLASDLQIPFEADSTDALLINAKLGPSNLERTVLEMIIADSGNQMLACRWRDSKNGFPPSLYLSLTAGNKLNRKYRKAENNIRDSDVKINSISQLIQENNIGPTDQGRHVIVGSEPCTKNVNDWGLFYPNQCVTVDETHKLRIIDVTKFFQAGREHELEKYRFSDVFNRISSQISSYKGYTPLPMIGMRAQAINLPAPKFKVFETELYLKKKD</sequence>
<protein>
    <submittedName>
        <fullName evidence="1">Uncharacterized protein</fullName>
    </submittedName>
</protein>
<proteinExistence type="predicted"/>